<dbReference type="InterPro" id="IPR004254">
    <property type="entry name" value="AdipoR/HlyIII-related"/>
</dbReference>
<dbReference type="GO" id="GO:0016020">
    <property type="term" value="C:membrane"/>
    <property type="evidence" value="ECO:0007669"/>
    <property type="project" value="UniProtKB-SubCell"/>
</dbReference>
<evidence type="ECO:0000256" key="1">
    <source>
        <dbReference type="ARBA" id="ARBA00004141"/>
    </source>
</evidence>
<feature type="binding site" evidence="6">
    <location>
        <position position="137"/>
    </location>
    <ligand>
        <name>Zn(2+)</name>
        <dbReference type="ChEBI" id="CHEBI:29105"/>
    </ligand>
</feature>
<evidence type="ECO:0000256" key="5">
    <source>
        <dbReference type="ARBA" id="ARBA00023136"/>
    </source>
</evidence>
<dbReference type="PANTHER" id="PTHR20855">
    <property type="entry name" value="ADIPOR/PROGESTIN RECEPTOR-RELATED"/>
    <property type="match status" value="1"/>
</dbReference>
<keyword evidence="9" id="KW-1185">Reference proteome</keyword>
<evidence type="ECO:0000256" key="7">
    <source>
        <dbReference type="SAM" id="Phobius"/>
    </source>
</evidence>
<name>A0A9W6WLV3_CANBO</name>
<keyword evidence="3 7" id="KW-0812">Transmembrane</keyword>
<dbReference type="AlphaFoldDB" id="A0A9W6WLV3"/>
<dbReference type="GO" id="GO:0038023">
    <property type="term" value="F:signaling receptor activity"/>
    <property type="evidence" value="ECO:0007669"/>
    <property type="project" value="TreeGrafter"/>
</dbReference>
<gene>
    <name evidence="8" type="ORF">Cboi02_000687700</name>
</gene>
<comment type="similarity">
    <text evidence="2">Belongs to the ADIPOR family.</text>
</comment>
<keyword evidence="5 7" id="KW-0472">Membrane</keyword>
<evidence type="ECO:0000313" key="8">
    <source>
        <dbReference type="EMBL" id="GME83264.1"/>
    </source>
</evidence>
<dbReference type="GO" id="GO:0046872">
    <property type="term" value="F:metal ion binding"/>
    <property type="evidence" value="ECO:0007669"/>
    <property type="project" value="UniProtKB-KW"/>
</dbReference>
<evidence type="ECO:0000256" key="4">
    <source>
        <dbReference type="ARBA" id="ARBA00022989"/>
    </source>
</evidence>
<protein>
    <submittedName>
        <fullName evidence="8">Unnamed protein product</fullName>
    </submittedName>
</protein>
<feature type="transmembrane region" description="Helical" evidence="7">
    <location>
        <begin position="6"/>
        <end position="29"/>
    </location>
</feature>
<evidence type="ECO:0000256" key="6">
    <source>
        <dbReference type="PIRSR" id="PIRSR604254-1"/>
    </source>
</evidence>
<evidence type="ECO:0000256" key="3">
    <source>
        <dbReference type="ARBA" id="ARBA00022692"/>
    </source>
</evidence>
<feature type="transmembrane region" description="Helical" evidence="7">
    <location>
        <begin position="99"/>
        <end position="119"/>
    </location>
</feature>
<evidence type="ECO:0000256" key="2">
    <source>
        <dbReference type="ARBA" id="ARBA00007018"/>
    </source>
</evidence>
<dbReference type="EMBL" id="BSXN01005803">
    <property type="protein sequence ID" value="GME83264.1"/>
    <property type="molecule type" value="Genomic_DNA"/>
</dbReference>
<feature type="transmembrane region" description="Helical" evidence="7">
    <location>
        <begin position="36"/>
        <end position="54"/>
    </location>
</feature>
<proteinExistence type="inferred from homology"/>
<comment type="subcellular location">
    <subcellularLocation>
        <location evidence="1">Membrane</location>
        <topology evidence="1">Multi-pass membrane protein</topology>
    </subcellularLocation>
</comment>
<sequence length="168" mass="19241">MVFGNQLDYFGIVILIVTSMVGIIHFSLIDDLKNRYIFQFMIISLGLLCSWVSLNSKFRSAKWRPFRATMFVLFGLSGLIPISFGFFKLGISETYNRAGLKFVILEALGYIFGAFLYAIRFPESLKPGLFDIWGHSHQLFHILVVVSAYCHYKGLISAYNYCYESTLL</sequence>
<dbReference type="Proteomes" id="UP001165120">
    <property type="component" value="Unassembled WGS sequence"/>
</dbReference>
<feature type="transmembrane region" description="Helical" evidence="7">
    <location>
        <begin position="66"/>
        <end position="87"/>
    </location>
</feature>
<dbReference type="GO" id="GO:0006882">
    <property type="term" value="P:intracellular zinc ion homeostasis"/>
    <property type="evidence" value="ECO:0007669"/>
    <property type="project" value="TreeGrafter"/>
</dbReference>
<reference evidence="8" key="1">
    <citation type="submission" date="2023-04" db="EMBL/GenBank/DDBJ databases">
        <title>Candida boidinii NBRC 10035.</title>
        <authorList>
            <person name="Ichikawa N."/>
            <person name="Sato H."/>
            <person name="Tonouchi N."/>
        </authorList>
    </citation>
    <scope>NUCLEOTIDE SEQUENCE</scope>
    <source>
        <strain evidence="8">NBRC 10035</strain>
    </source>
</reference>
<comment type="caution">
    <text evidence="8">The sequence shown here is derived from an EMBL/GenBank/DDBJ whole genome shotgun (WGS) entry which is preliminary data.</text>
</comment>
<dbReference type="PANTHER" id="PTHR20855:SF52">
    <property type="entry name" value="ADIPONECTIN RECEPTOR PROTEIN"/>
    <property type="match status" value="1"/>
</dbReference>
<feature type="transmembrane region" description="Helical" evidence="7">
    <location>
        <begin position="139"/>
        <end position="162"/>
    </location>
</feature>
<keyword evidence="4 7" id="KW-1133">Transmembrane helix</keyword>
<organism evidence="8 9">
    <name type="scientific">Candida boidinii</name>
    <name type="common">Yeast</name>
    <dbReference type="NCBI Taxonomy" id="5477"/>
    <lineage>
        <taxon>Eukaryota</taxon>
        <taxon>Fungi</taxon>
        <taxon>Dikarya</taxon>
        <taxon>Ascomycota</taxon>
        <taxon>Saccharomycotina</taxon>
        <taxon>Pichiomycetes</taxon>
        <taxon>Pichiales</taxon>
        <taxon>Pichiaceae</taxon>
        <taxon>Ogataea</taxon>
        <taxon>Ogataea/Candida clade</taxon>
    </lineage>
</organism>
<keyword evidence="6" id="KW-0479">Metal-binding</keyword>
<keyword evidence="6" id="KW-0862">Zinc</keyword>
<evidence type="ECO:0000313" key="9">
    <source>
        <dbReference type="Proteomes" id="UP001165120"/>
    </source>
</evidence>
<accession>A0A9W6WLV3</accession>
<dbReference type="Pfam" id="PF03006">
    <property type="entry name" value="HlyIII"/>
    <property type="match status" value="1"/>
</dbReference>
<feature type="binding site" evidence="6">
    <location>
        <position position="141"/>
    </location>
    <ligand>
        <name>Zn(2+)</name>
        <dbReference type="ChEBI" id="CHEBI:29105"/>
    </ligand>
</feature>